<protein>
    <recommendedName>
        <fullName evidence="2">cysteine-S-conjugate beta-lyase</fullName>
        <ecNumber evidence="2">4.4.1.13</ecNumber>
    </recommendedName>
</protein>
<dbReference type="RefSeq" id="WP_116480390.1">
    <property type="nucleotide sequence ID" value="NZ_QEKV01000008.1"/>
</dbReference>
<evidence type="ECO:0000313" key="7">
    <source>
        <dbReference type="EMBL" id="PVY93918.1"/>
    </source>
</evidence>
<comment type="similarity">
    <text evidence="5">Belongs to the class-II pyridoxal-phosphate-dependent aminotransferase family. MalY/PatB cystathionine beta-lyase subfamily.</text>
</comment>
<dbReference type="GO" id="GO:0008483">
    <property type="term" value="F:transaminase activity"/>
    <property type="evidence" value="ECO:0007669"/>
    <property type="project" value="UniProtKB-KW"/>
</dbReference>
<evidence type="ECO:0000256" key="1">
    <source>
        <dbReference type="ARBA" id="ARBA00001933"/>
    </source>
</evidence>
<sequence>MKYDFETLTNRREQGSVKYRKTFREFPDLPVDTIPLSTADMEFKNPPEMVEGLKKFLDEMVLGYTEANEDFKEALKSWLKRVHDFEVMDEWMVNNTAVVPAIFNAVKSLTNEGDGVIVMSPVYFPFFSAVTSQGRKLVDAPLIEKDNRFYIDFEKFEELAKMKENKVLLFCSPHNPVTRVWTREELEKLEKIILENDLYLISDEIHSDIIMPGHKHIVFQTLSDELADRTITFTSASKTFNLAGMGVSTTIIKNPELKKNFIQAVMGVQSHANSALGFKAAEICYNECEEWLGQLIEKIIENQNVLKEELKDTKIKIVEPEGTYLMFLDFRAYDMTREEREKTLAEDCAVIFDHGHKFGEVADGFERINLAAPTEVIRDAARRLKKYFN</sequence>
<dbReference type="InterPro" id="IPR004839">
    <property type="entry name" value="Aminotransferase_I/II_large"/>
</dbReference>
<keyword evidence="7" id="KW-0808">Transferase</keyword>
<dbReference type="SUPFAM" id="SSF53383">
    <property type="entry name" value="PLP-dependent transferases"/>
    <property type="match status" value="1"/>
</dbReference>
<dbReference type="InterPro" id="IPR015422">
    <property type="entry name" value="PyrdxlP-dep_Trfase_small"/>
</dbReference>
<comment type="cofactor">
    <cofactor evidence="1">
        <name>pyridoxal 5'-phosphate</name>
        <dbReference type="ChEBI" id="CHEBI:597326"/>
    </cofactor>
</comment>
<dbReference type="InterPro" id="IPR051798">
    <property type="entry name" value="Class-II_PLP-Dep_Aminotrans"/>
</dbReference>
<dbReference type="Pfam" id="PF00155">
    <property type="entry name" value="Aminotran_1_2"/>
    <property type="match status" value="1"/>
</dbReference>
<dbReference type="AlphaFoldDB" id="A0A2U1E1X6"/>
<organism evidence="7 8">
    <name type="scientific">Ezakiella coagulans</name>
    <dbReference type="NCBI Taxonomy" id="46507"/>
    <lineage>
        <taxon>Bacteria</taxon>
        <taxon>Bacillati</taxon>
        <taxon>Bacillota</taxon>
        <taxon>Tissierellia</taxon>
        <taxon>Ezakiella</taxon>
    </lineage>
</organism>
<keyword evidence="7" id="KW-0032">Aminotransferase</keyword>
<name>A0A2U1E1X6_9FIRM</name>
<dbReference type="PANTHER" id="PTHR43525:SF1">
    <property type="entry name" value="PROTEIN MALY"/>
    <property type="match status" value="1"/>
</dbReference>
<dbReference type="Gene3D" id="3.40.640.10">
    <property type="entry name" value="Type I PLP-dependent aspartate aminotransferase-like (Major domain)"/>
    <property type="match status" value="1"/>
</dbReference>
<dbReference type="EC" id="4.4.1.13" evidence="2"/>
<evidence type="ECO:0000259" key="6">
    <source>
        <dbReference type="Pfam" id="PF00155"/>
    </source>
</evidence>
<evidence type="ECO:0000256" key="3">
    <source>
        <dbReference type="ARBA" id="ARBA00022898"/>
    </source>
</evidence>
<evidence type="ECO:0000256" key="4">
    <source>
        <dbReference type="ARBA" id="ARBA00023239"/>
    </source>
</evidence>
<dbReference type="Gene3D" id="3.90.1150.10">
    <property type="entry name" value="Aspartate Aminotransferase, domain 1"/>
    <property type="match status" value="1"/>
</dbReference>
<evidence type="ECO:0000256" key="2">
    <source>
        <dbReference type="ARBA" id="ARBA00012224"/>
    </source>
</evidence>
<feature type="domain" description="Aminotransferase class I/classII large" evidence="6">
    <location>
        <begin position="33"/>
        <end position="384"/>
    </location>
</feature>
<dbReference type="GO" id="GO:0030170">
    <property type="term" value="F:pyridoxal phosphate binding"/>
    <property type="evidence" value="ECO:0007669"/>
    <property type="project" value="InterPro"/>
</dbReference>
<dbReference type="CDD" id="cd00609">
    <property type="entry name" value="AAT_like"/>
    <property type="match status" value="1"/>
</dbReference>
<proteinExistence type="inferred from homology"/>
<reference evidence="7 8" key="1">
    <citation type="submission" date="2018-04" db="EMBL/GenBank/DDBJ databases">
        <title>Genomic Encyclopedia of Type Strains, Phase IV (KMG-IV): sequencing the most valuable type-strain genomes for metagenomic binning, comparative biology and taxonomic classification.</title>
        <authorList>
            <person name="Goeker M."/>
        </authorList>
    </citation>
    <scope>NUCLEOTIDE SEQUENCE [LARGE SCALE GENOMIC DNA]</scope>
    <source>
        <strain evidence="7 8">DSM 20705</strain>
    </source>
</reference>
<dbReference type="InterPro" id="IPR015424">
    <property type="entry name" value="PyrdxlP-dep_Trfase"/>
</dbReference>
<evidence type="ECO:0000256" key="5">
    <source>
        <dbReference type="ARBA" id="ARBA00037974"/>
    </source>
</evidence>
<keyword evidence="3" id="KW-0663">Pyridoxal phosphate</keyword>
<dbReference type="InterPro" id="IPR015421">
    <property type="entry name" value="PyrdxlP-dep_Trfase_major"/>
</dbReference>
<dbReference type="PANTHER" id="PTHR43525">
    <property type="entry name" value="PROTEIN MALY"/>
    <property type="match status" value="1"/>
</dbReference>
<comment type="caution">
    <text evidence="7">The sequence shown here is derived from an EMBL/GenBank/DDBJ whole genome shotgun (WGS) entry which is preliminary data.</text>
</comment>
<keyword evidence="4 7" id="KW-0456">Lyase</keyword>
<dbReference type="GO" id="GO:0047804">
    <property type="term" value="F:cysteine-S-conjugate beta-lyase activity"/>
    <property type="evidence" value="ECO:0007669"/>
    <property type="project" value="UniProtKB-EC"/>
</dbReference>
<keyword evidence="8" id="KW-1185">Reference proteome</keyword>
<dbReference type="NCBIfam" id="TIGR04350">
    <property type="entry name" value="C_S_lyase_PatB"/>
    <property type="match status" value="1"/>
</dbReference>
<evidence type="ECO:0000313" key="8">
    <source>
        <dbReference type="Proteomes" id="UP000245793"/>
    </source>
</evidence>
<dbReference type="InterPro" id="IPR027619">
    <property type="entry name" value="C-S_lyase_PatB-like"/>
</dbReference>
<accession>A0A2U1E1X6</accession>
<dbReference type="Proteomes" id="UP000245793">
    <property type="component" value="Unassembled WGS sequence"/>
</dbReference>
<gene>
    <name evidence="7" type="ORF">C7381_10853</name>
</gene>
<dbReference type="EMBL" id="QEKV01000008">
    <property type="protein sequence ID" value="PVY93918.1"/>
    <property type="molecule type" value="Genomic_DNA"/>
</dbReference>